<protein>
    <recommendedName>
        <fullName evidence="7">HSF-type DNA-binding domain-containing protein</fullName>
    </recommendedName>
</protein>
<evidence type="ECO:0000313" key="8">
    <source>
        <dbReference type="EMBL" id="KAA0149706.1"/>
    </source>
</evidence>
<feature type="region of interest" description="Disordered" evidence="6">
    <location>
        <begin position="700"/>
        <end position="746"/>
    </location>
</feature>
<name>A0A5A8C9A2_CAFRO</name>
<comment type="similarity">
    <text evidence="4">Belongs to the HSF family.</text>
</comment>
<feature type="compositionally biased region" description="Low complexity" evidence="6">
    <location>
        <begin position="617"/>
        <end position="639"/>
    </location>
</feature>
<dbReference type="PANTHER" id="PTHR10015:SF427">
    <property type="entry name" value="HEAT SHOCK FACTOR PROTEIN"/>
    <property type="match status" value="1"/>
</dbReference>
<comment type="subcellular location">
    <subcellularLocation>
        <location evidence="1">Nucleus</location>
    </subcellularLocation>
</comment>
<dbReference type="SUPFAM" id="SSF46785">
    <property type="entry name" value="Winged helix' DNA-binding domain"/>
    <property type="match status" value="1"/>
</dbReference>
<feature type="region of interest" description="Disordered" evidence="6">
    <location>
        <begin position="577"/>
        <end position="640"/>
    </location>
</feature>
<accession>A0A5A8C9A2</accession>
<dbReference type="EMBL" id="VLTN01000040">
    <property type="protein sequence ID" value="KAA0149706.1"/>
    <property type="molecule type" value="Genomic_DNA"/>
</dbReference>
<evidence type="ECO:0000256" key="2">
    <source>
        <dbReference type="ARBA" id="ARBA00023125"/>
    </source>
</evidence>
<keyword evidence="2" id="KW-0238">DNA-binding</keyword>
<dbReference type="Proteomes" id="UP000323011">
    <property type="component" value="Unassembled WGS sequence"/>
</dbReference>
<evidence type="ECO:0000256" key="3">
    <source>
        <dbReference type="ARBA" id="ARBA00023242"/>
    </source>
</evidence>
<dbReference type="AlphaFoldDB" id="A0A5A8C9A2"/>
<dbReference type="InterPro" id="IPR036388">
    <property type="entry name" value="WH-like_DNA-bd_sf"/>
</dbReference>
<keyword evidence="5" id="KW-0175">Coiled coil</keyword>
<evidence type="ECO:0000256" key="5">
    <source>
        <dbReference type="SAM" id="Coils"/>
    </source>
</evidence>
<dbReference type="PANTHER" id="PTHR10015">
    <property type="entry name" value="HEAT SHOCK TRANSCRIPTION FACTOR"/>
    <property type="match status" value="1"/>
</dbReference>
<dbReference type="Pfam" id="PF00447">
    <property type="entry name" value="HSF_DNA-bind"/>
    <property type="match status" value="1"/>
</dbReference>
<dbReference type="GO" id="GO:0043565">
    <property type="term" value="F:sequence-specific DNA binding"/>
    <property type="evidence" value="ECO:0007669"/>
    <property type="project" value="InterPro"/>
</dbReference>
<feature type="compositionally biased region" description="Low complexity" evidence="6">
    <location>
        <begin position="377"/>
        <end position="395"/>
    </location>
</feature>
<evidence type="ECO:0000259" key="7">
    <source>
        <dbReference type="SMART" id="SM00415"/>
    </source>
</evidence>
<feature type="region of interest" description="Disordered" evidence="6">
    <location>
        <begin position="356"/>
        <end position="411"/>
    </location>
</feature>
<sequence>MSAVPPGAVAPFIQKLRAIVDEGTAVNWSADGTTFYVNDVDSFETEVLAKHFKSPHMASFVRQLNFYGFRKMTSRNRRDHTGKTWEFQHALFLREDVSAAAKIRRRSAADTEAVRSEGENLRLSVASMRNQLATARKQLADMRKQLTAAEDGQRRAREEAAFLRRQLAAAMGKEAVSWVGSDEPGSASEMMTSPGLSTPEAPEAEEDASDDGRVSSSPNSQPSRKRQRMHAASADVPDAQVSSSLGHAAGFATPTSSSAAAAGRPSAASFALPASAHRSSAGAPRLRILRAAVSGASNPRPAPFEPALTPVVSPSLAGNQDDDDEAGATSALADSRIASPAGTISASLATLSLGGADPGRAQAASPRAQPDLFRGVSSDTAAADAAGAGPDGSAPRLSALPDTGFDMSDRLGLTASPTLRASSASNPAPFGLPGLDVSEASGDMGGLLSNSSAAGFAGLSSGAAAASRAAQEEASLSSFAPLTRVDSNLSDRSMGSMASIGLPALSRNTSRGIADVMRDAVQAQPSSLAAARPGPAAFRRGHVRSVSGGSAGVTPFFDIADAPPSMIRAASNESLLSFDESDTSSPRAVHPSFAAQSRPQLASNAPGFTAASVPSGAEASRPAARFAAPSAPAPDQASQRAKHADVAAAATAAAAVLAMPARAFVAAISQVALTVARQQSSGPGPAAPADIAGDVLSRLGKPVPQAAPAPGRRTRSSSSSASSAYKPAPSSSSSSSSSSSTPSSATLDTEAMDLDAAGNAMAVILAAHKVMHAPAAKTNGPAATSSSAESAAQEAKAAAAAPASSDASAATCSFNDVDPDVLMTALLREERVRSLIASTATAALTRSSSLQQPLSGGARRS</sequence>
<dbReference type="OMA" id="TSINCAN"/>
<organism evidence="8 9">
    <name type="scientific">Cafeteria roenbergensis</name>
    <name type="common">Marine flagellate</name>
    <dbReference type="NCBI Taxonomy" id="33653"/>
    <lineage>
        <taxon>Eukaryota</taxon>
        <taxon>Sar</taxon>
        <taxon>Stramenopiles</taxon>
        <taxon>Bigyra</taxon>
        <taxon>Opalozoa</taxon>
        <taxon>Bicosoecida</taxon>
        <taxon>Cafeteriaceae</taxon>
        <taxon>Cafeteria</taxon>
    </lineage>
</organism>
<dbReference type="InterPro" id="IPR036390">
    <property type="entry name" value="WH_DNA-bd_sf"/>
</dbReference>
<gene>
    <name evidence="8" type="ORF">FNF29_05717</name>
</gene>
<comment type="caution">
    <text evidence="8">The sequence shown here is derived from an EMBL/GenBank/DDBJ whole genome shotgun (WGS) entry which is preliminary data.</text>
</comment>
<dbReference type="GO" id="GO:0003700">
    <property type="term" value="F:DNA-binding transcription factor activity"/>
    <property type="evidence" value="ECO:0007669"/>
    <property type="project" value="InterPro"/>
</dbReference>
<keyword evidence="3" id="KW-0539">Nucleus</keyword>
<dbReference type="InterPro" id="IPR000232">
    <property type="entry name" value="HSF_DNA-bd"/>
</dbReference>
<feature type="domain" description="HSF-type DNA-binding" evidence="7">
    <location>
        <begin position="8"/>
        <end position="106"/>
    </location>
</feature>
<feature type="compositionally biased region" description="Low complexity" evidence="6">
    <location>
        <begin position="706"/>
        <end position="746"/>
    </location>
</feature>
<evidence type="ECO:0000256" key="1">
    <source>
        <dbReference type="ARBA" id="ARBA00004123"/>
    </source>
</evidence>
<evidence type="ECO:0000256" key="4">
    <source>
        <dbReference type="RuleBase" id="RU004020"/>
    </source>
</evidence>
<keyword evidence="9" id="KW-1185">Reference proteome</keyword>
<feature type="region of interest" description="Disordered" evidence="6">
    <location>
        <begin position="296"/>
        <end position="329"/>
    </location>
</feature>
<feature type="region of interest" description="Disordered" evidence="6">
    <location>
        <begin position="177"/>
        <end position="241"/>
    </location>
</feature>
<dbReference type="GO" id="GO:0005634">
    <property type="term" value="C:nucleus"/>
    <property type="evidence" value="ECO:0007669"/>
    <property type="project" value="UniProtKB-SubCell"/>
</dbReference>
<feature type="coiled-coil region" evidence="5">
    <location>
        <begin position="125"/>
        <end position="173"/>
    </location>
</feature>
<reference evidence="8 9" key="1">
    <citation type="submission" date="2019-07" db="EMBL/GenBank/DDBJ databases">
        <title>Genomes of Cafeteria roenbergensis.</title>
        <authorList>
            <person name="Fischer M.G."/>
            <person name="Hackl T."/>
            <person name="Roman M."/>
        </authorList>
    </citation>
    <scope>NUCLEOTIDE SEQUENCE [LARGE SCALE GENOMIC DNA]</scope>
    <source>
        <strain evidence="8 9">BVI</strain>
    </source>
</reference>
<dbReference type="Gene3D" id="1.10.10.10">
    <property type="entry name" value="Winged helix-like DNA-binding domain superfamily/Winged helix DNA-binding domain"/>
    <property type="match status" value="1"/>
</dbReference>
<dbReference type="SMART" id="SM00415">
    <property type="entry name" value="HSF"/>
    <property type="match status" value="1"/>
</dbReference>
<proteinExistence type="inferred from homology"/>
<feature type="compositionally biased region" description="Polar residues" evidence="6">
    <location>
        <begin position="594"/>
        <end position="603"/>
    </location>
</feature>
<evidence type="ECO:0000256" key="6">
    <source>
        <dbReference type="SAM" id="MobiDB-lite"/>
    </source>
</evidence>
<evidence type="ECO:0000313" key="9">
    <source>
        <dbReference type="Proteomes" id="UP000323011"/>
    </source>
</evidence>